<comment type="similarity">
    <text evidence="1">Belongs to the 'phage' integrase family.</text>
</comment>
<dbReference type="GO" id="GO:0003677">
    <property type="term" value="F:DNA binding"/>
    <property type="evidence" value="ECO:0007669"/>
    <property type="project" value="UniProtKB-UniRule"/>
</dbReference>
<evidence type="ECO:0000259" key="6">
    <source>
        <dbReference type="PROSITE" id="PS51898"/>
    </source>
</evidence>
<feature type="domain" description="Tyr recombinase" evidence="6">
    <location>
        <begin position="339"/>
        <end position="539"/>
    </location>
</feature>
<dbReference type="Gene3D" id="1.10.150.130">
    <property type="match status" value="1"/>
</dbReference>
<evidence type="ECO:0000256" key="4">
    <source>
        <dbReference type="ARBA" id="ARBA00023172"/>
    </source>
</evidence>
<dbReference type="GO" id="GO:0015074">
    <property type="term" value="P:DNA integration"/>
    <property type="evidence" value="ECO:0007669"/>
    <property type="project" value="UniProtKB-KW"/>
</dbReference>
<proteinExistence type="inferred from homology"/>
<dbReference type="AlphaFoldDB" id="A0A833JA14"/>
<evidence type="ECO:0000313" key="8">
    <source>
        <dbReference type="EMBL" id="KAB7786372.1"/>
    </source>
</evidence>
<protein>
    <recommendedName>
        <fullName evidence="10">Integrase family protein</fullName>
    </recommendedName>
</protein>
<sequence>MSLMTTRPWKHPKTGIYYLRRAVPADLLALIGKREEKISLGTKDPVRAKSLHARALLELDERWTNLRAGPKLLSEREAHEMVEPLYAWWIDQYRDEPSQQAFWRIDLGENLWPRRPPGWSLQPNLAATLIKEAADPAVGARRDMEEWCTEQADAVLKQRGIVVDQSDRRKLARAVAAVMQRASLALRAAAQGKSLDVGQHPMAHSTLPSSAMAVQPSGTAPTTLPPAKLSALVEAWWREAERTGKSVSTREAYAHAFRLLTGFLGHDDAHCVTKQDIVRFKDHRLASRKRNGELVSATTVKNSDLAALKAVFGWALDNGRLTENPAAGVTVARAAKVKLREREFTAEEARTLLRAALHLTPGRELPQTYAAKRWIPWVLAFTGARVGEIAQMRRQDLRREAVAGYPDGVWVLRITPEAGTVKTKQARDVPLHPQLVEFGFPAFVQAVRAERLFIVPDAAGGIAGPLQGVKNRLSEFARQYVSDPGVSPNHSWRHRFRTVATEAGIAASVIDALCGWTARSVGERYGSVSLKARADAIARLPQITL</sequence>
<evidence type="ECO:0000256" key="5">
    <source>
        <dbReference type="PROSITE-ProRule" id="PRU01248"/>
    </source>
</evidence>
<dbReference type="Pfam" id="PF20172">
    <property type="entry name" value="DUF6538"/>
    <property type="match status" value="1"/>
</dbReference>
<evidence type="ECO:0000259" key="7">
    <source>
        <dbReference type="PROSITE" id="PS51900"/>
    </source>
</evidence>
<dbReference type="EMBL" id="WEKV01000008">
    <property type="protein sequence ID" value="KAB7786372.1"/>
    <property type="molecule type" value="Genomic_DNA"/>
</dbReference>
<evidence type="ECO:0008006" key="10">
    <source>
        <dbReference type="Google" id="ProtNLM"/>
    </source>
</evidence>
<dbReference type="SUPFAM" id="SSF56349">
    <property type="entry name" value="DNA breaking-rejoining enzymes"/>
    <property type="match status" value="1"/>
</dbReference>
<evidence type="ECO:0000313" key="9">
    <source>
        <dbReference type="Proteomes" id="UP000469949"/>
    </source>
</evidence>
<name>A0A833JA14_9HYPH</name>
<reference evidence="8 9" key="1">
    <citation type="submission" date="2019-10" db="EMBL/GenBank/DDBJ databases">
        <title>Draft Genome Sequence of the Caffeine Degrading Methylotroph Methylorubrum populi PINKEL.</title>
        <authorList>
            <person name="Dawson S.C."/>
            <person name="Zhang X."/>
            <person name="Wright M.E."/>
            <person name="Sharma G."/>
            <person name="Langner J.T."/>
            <person name="Ditty J.L."/>
            <person name="Subuyuj G.A."/>
        </authorList>
    </citation>
    <scope>NUCLEOTIDE SEQUENCE [LARGE SCALE GENOMIC DNA]</scope>
    <source>
        <strain evidence="8 9">Pinkel</strain>
    </source>
</reference>
<evidence type="ECO:0000256" key="2">
    <source>
        <dbReference type="ARBA" id="ARBA00022908"/>
    </source>
</evidence>
<dbReference type="InterPro" id="IPR046668">
    <property type="entry name" value="DUF6538"/>
</dbReference>
<comment type="caution">
    <text evidence="8">The sequence shown here is derived from an EMBL/GenBank/DDBJ whole genome shotgun (WGS) entry which is preliminary data.</text>
</comment>
<dbReference type="InterPro" id="IPR050090">
    <property type="entry name" value="Tyrosine_recombinase_XerCD"/>
</dbReference>
<dbReference type="GO" id="GO:0006310">
    <property type="term" value="P:DNA recombination"/>
    <property type="evidence" value="ECO:0007669"/>
    <property type="project" value="UniProtKB-KW"/>
</dbReference>
<gene>
    <name evidence="8" type="ORF">F8B43_1773</name>
</gene>
<dbReference type="InterPro" id="IPR010998">
    <property type="entry name" value="Integrase_recombinase_N"/>
</dbReference>
<dbReference type="InterPro" id="IPR002104">
    <property type="entry name" value="Integrase_catalytic"/>
</dbReference>
<dbReference type="PROSITE" id="PS51898">
    <property type="entry name" value="TYR_RECOMBINASE"/>
    <property type="match status" value="1"/>
</dbReference>
<keyword evidence="2" id="KW-0229">DNA integration</keyword>
<dbReference type="InterPro" id="IPR011010">
    <property type="entry name" value="DNA_brk_join_enz"/>
</dbReference>
<dbReference type="Gene3D" id="1.10.443.10">
    <property type="entry name" value="Intergrase catalytic core"/>
    <property type="match status" value="1"/>
</dbReference>
<dbReference type="InterPro" id="IPR013762">
    <property type="entry name" value="Integrase-like_cat_sf"/>
</dbReference>
<evidence type="ECO:0000256" key="1">
    <source>
        <dbReference type="ARBA" id="ARBA00008857"/>
    </source>
</evidence>
<dbReference type="PANTHER" id="PTHR30349:SF41">
    <property type="entry name" value="INTEGRASE_RECOMBINASE PROTEIN MJ0367-RELATED"/>
    <property type="match status" value="1"/>
</dbReference>
<keyword evidence="4" id="KW-0233">DNA recombination</keyword>
<dbReference type="PROSITE" id="PS51900">
    <property type="entry name" value="CB"/>
    <property type="match status" value="1"/>
</dbReference>
<keyword evidence="3 5" id="KW-0238">DNA-binding</keyword>
<evidence type="ECO:0000256" key="3">
    <source>
        <dbReference type="ARBA" id="ARBA00023125"/>
    </source>
</evidence>
<feature type="domain" description="Core-binding (CB)" evidence="7">
    <location>
        <begin position="227"/>
        <end position="316"/>
    </location>
</feature>
<organism evidence="8 9">
    <name type="scientific">Methylorubrum populi</name>
    <dbReference type="NCBI Taxonomy" id="223967"/>
    <lineage>
        <taxon>Bacteria</taxon>
        <taxon>Pseudomonadati</taxon>
        <taxon>Pseudomonadota</taxon>
        <taxon>Alphaproteobacteria</taxon>
        <taxon>Hyphomicrobiales</taxon>
        <taxon>Methylobacteriaceae</taxon>
        <taxon>Methylorubrum</taxon>
    </lineage>
</organism>
<accession>A0A833JA14</accession>
<dbReference type="InterPro" id="IPR044068">
    <property type="entry name" value="CB"/>
</dbReference>
<dbReference type="PANTHER" id="PTHR30349">
    <property type="entry name" value="PHAGE INTEGRASE-RELATED"/>
    <property type="match status" value="1"/>
</dbReference>
<dbReference type="Proteomes" id="UP000469949">
    <property type="component" value="Unassembled WGS sequence"/>
</dbReference>